<protein>
    <recommendedName>
        <fullName evidence="5">Cuticle protein</fullName>
    </recommendedName>
</protein>
<feature type="compositionally biased region" description="Basic and acidic residues" evidence="1">
    <location>
        <begin position="136"/>
        <end position="149"/>
    </location>
</feature>
<accession>A0A8R1WPJ7</accession>
<evidence type="ECO:0000313" key="3">
    <source>
        <dbReference type="EnsemblMetazoa" id="XP_004933559.2"/>
    </source>
</evidence>
<feature type="chain" id="PRO_5035734421" description="Cuticle protein" evidence="2">
    <location>
        <begin position="17"/>
        <end position="278"/>
    </location>
</feature>
<dbReference type="GeneID" id="101735900"/>
<evidence type="ECO:0000256" key="1">
    <source>
        <dbReference type="SAM" id="MobiDB-lite"/>
    </source>
</evidence>
<organism evidence="3 4">
    <name type="scientific">Bombyx mori</name>
    <name type="common">Silk moth</name>
    <dbReference type="NCBI Taxonomy" id="7091"/>
    <lineage>
        <taxon>Eukaryota</taxon>
        <taxon>Metazoa</taxon>
        <taxon>Ecdysozoa</taxon>
        <taxon>Arthropoda</taxon>
        <taxon>Hexapoda</taxon>
        <taxon>Insecta</taxon>
        <taxon>Pterygota</taxon>
        <taxon>Neoptera</taxon>
        <taxon>Endopterygota</taxon>
        <taxon>Lepidoptera</taxon>
        <taxon>Glossata</taxon>
        <taxon>Ditrysia</taxon>
        <taxon>Bombycoidea</taxon>
        <taxon>Bombycidae</taxon>
        <taxon>Bombycinae</taxon>
        <taxon>Bombyx</taxon>
    </lineage>
</organism>
<dbReference type="Pfam" id="PF15868">
    <property type="entry name" value="MBF2"/>
    <property type="match status" value="1"/>
</dbReference>
<dbReference type="Proteomes" id="UP000005204">
    <property type="component" value="Unassembled WGS sequence"/>
</dbReference>
<proteinExistence type="predicted"/>
<dbReference type="InterPro" id="IPR031734">
    <property type="entry name" value="MBF2"/>
</dbReference>
<feature type="compositionally biased region" description="Low complexity" evidence="1">
    <location>
        <begin position="150"/>
        <end position="167"/>
    </location>
</feature>
<keyword evidence="2" id="KW-0732">Signal</keyword>
<dbReference type="KEGG" id="bmor:101735900"/>
<dbReference type="RefSeq" id="XP_004933559.2">
    <property type="nucleotide sequence ID" value="XM_004933502.5"/>
</dbReference>
<evidence type="ECO:0000313" key="4">
    <source>
        <dbReference type="Proteomes" id="UP000005204"/>
    </source>
</evidence>
<dbReference type="EnsemblMetazoa" id="XM_004933502.4">
    <property type="protein sequence ID" value="XP_004933559.2"/>
    <property type="gene ID" value="LOC101735900"/>
</dbReference>
<reference evidence="4" key="1">
    <citation type="journal article" date="2008" name="Insect Biochem. Mol. Biol.">
        <title>The genome of a lepidopteran model insect, the silkworm Bombyx mori.</title>
        <authorList>
            <consortium name="International Silkworm Genome Consortium"/>
        </authorList>
    </citation>
    <scope>NUCLEOTIDE SEQUENCE [LARGE SCALE GENOMIC DNA]</scope>
    <source>
        <strain evidence="4">p50T</strain>
    </source>
</reference>
<name>A0A8R1WPJ7_BOMMO</name>
<feature type="region of interest" description="Disordered" evidence="1">
    <location>
        <begin position="130"/>
        <end position="167"/>
    </location>
</feature>
<dbReference type="AlphaFoldDB" id="A0A8R1WPJ7"/>
<evidence type="ECO:0008006" key="5">
    <source>
        <dbReference type="Google" id="ProtNLM"/>
    </source>
</evidence>
<sequence>MYRLVCFLVLVGAVAANDIVIGHENGKKIYDSNRTASPAIWRRADKITVNATDNEVISGVIITDLRAEKDGEVQIVEGGQGQKNVTFELKSPAVFRGYEFHVEVYSVPEDEIQAEVNTSTGLQDAKLPASVAGETHNPEKNLRETRKTETTATATSEASNEKTTFTATTEQGQTLITTQKPEEFFNPIAMSKDININGIPTTSNVDVQSTTEVNVEGSTTADRTTAVGRKEELPTDNDVSQFALLKDNYAPSTSQHASTIPPVGYSTHVYKNKYARND</sequence>
<evidence type="ECO:0000256" key="2">
    <source>
        <dbReference type="SAM" id="SignalP"/>
    </source>
</evidence>
<reference evidence="3" key="2">
    <citation type="submission" date="2022-06" db="UniProtKB">
        <authorList>
            <consortium name="EnsemblMetazoa"/>
        </authorList>
    </citation>
    <scope>IDENTIFICATION</scope>
    <source>
        <strain evidence="3">p50T (Dazao)</strain>
    </source>
</reference>
<feature type="signal peptide" evidence="2">
    <location>
        <begin position="1"/>
        <end position="16"/>
    </location>
</feature>
<keyword evidence="4" id="KW-1185">Reference proteome</keyword>